<dbReference type="GO" id="GO:0009098">
    <property type="term" value="P:L-leucine biosynthetic process"/>
    <property type="evidence" value="ECO:0007669"/>
    <property type="project" value="TreeGrafter"/>
</dbReference>
<dbReference type="GO" id="GO:0009099">
    <property type="term" value="P:L-valine biosynthetic process"/>
    <property type="evidence" value="ECO:0007669"/>
    <property type="project" value="TreeGrafter"/>
</dbReference>
<dbReference type="Proteomes" id="UP000754883">
    <property type="component" value="Unassembled WGS sequence"/>
</dbReference>
<dbReference type="Gene3D" id="3.20.10.10">
    <property type="entry name" value="D-amino Acid Aminotransferase, subunit A, domain 2"/>
    <property type="match status" value="1"/>
</dbReference>
<dbReference type="PIRSF" id="PIRSF006468">
    <property type="entry name" value="BCAT1"/>
    <property type="match status" value="1"/>
</dbReference>
<dbReference type="GO" id="GO:0004084">
    <property type="term" value="F:branched-chain-amino-acid transaminase activity"/>
    <property type="evidence" value="ECO:0007669"/>
    <property type="project" value="InterPro"/>
</dbReference>
<evidence type="ECO:0000313" key="8">
    <source>
        <dbReference type="Proteomes" id="UP000754883"/>
    </source>
</evidence>
<comment type="caution">
    <text evidence="7">The sequence shown here is derived from an EMBL/GenBank/DDBJ whole genome shotgun (WGS) entry which is preliminary data.</text>
</comment>
<dbReference type="GO" id="GO:0005739">
    <property type="term" value="C:mitochondrion"/>
    <property type="evidence" value="ECO:0007669"/>
    <property type="project" value="TreeGrafter"/>
</dbReference>
<dbReference type="Gene3D" id="3.30.470.10">
    <property type="match status" value="1"/>
</dbReference>
<dbReference type="OrthoDB" id="1732691at2759"/>
<dbReference type="InterPro" id="IPR036038">
    <property type="entry name" value="Aminotransferase-like"/>
</dbReference>
<evidence type="ECO:0000256" key="6">
    <source>
        <dbReference type="PIRSR" id="PIRSR006468-1"/>
    </source>
</evidence>
<organism evidence="7 8">
    <name type="scientific">Clonostachys byssicola</name>
    <dbReference type="NCBI Taxonomy" id="160290"/>
    <lineage>
        <taxon>Eukaryota</taxon>
        <taxon>Fungi</taxon>
        <taxon>Dikarya</taxon>
        <taxon>Ascomycota</taxon>
        <taxon>Pezizomycotina</taxon>
        <taxon>Sordariomycetes</taxon>
        <taxon>Hypocreomycetidae</taxon>
        <taxon>Hypocreales</taxon>
        <taxon>Bionectriaceae</taxon>
        <taxon>Clonostachys</taxon>
    </lineage>
</organism>
<comment type="cofactor">
    <cofactor evidence="1">
        <name>pyridoxal 5'-phosphate</name>
        <dbReference type="ChEBI" id="CHEBI:597326"/>
    </cofactor>
</comment>
<dbReference type="InterPro" id="IPR001544">
    <property type="entry name" value="Aminotrans_IV"/>
</dbReference>
<comment type="similarity">
    <text evidence="2">Belongs to the class-IV pyridoxal-phosphate-dependent aminotransferase family.</text>
</comment>
<protein>
    <recommendedName>
        <fullName evidence="9">Branched-chain-amino-acid aminotransferase</fullName>
    </recommendedName>
</protein>
<evidence type="ECO:0008006" key="9">
    <source>
        <dbReference type="Google" id="ProtNLM"/>
    </source>
</evidence>
<accession>A0A9N9Y2T1</accession>
<dbReference type="Pfam" id="PF01063">
    <property type="entry name" value="Aminotran_4"/>
    <property type="match status" value="1"/>
</dbReference>
<evidence type="ECO:0000256" key="1">
    <source>
        <dbReference type="ARBA" id="ARBA00001933"/>
    </source>
</evidence>
<dbReference type="SUPFAM" id="SSF56752">
    <property type="entry name" value="D-aminoacid aminotransferase-like PLP-dependent enzymes"/>
    <property type="match status" value="1"/>
</dbReference>
<evidence type="ECO:0000313" key="7">
    <source>
        <dbReference type="EMBL" id="CAG9985794.1"/>
    </source>
</evidence>
<evidence type="ECO:0000256" key="2">
    <source>
        <dbReference type="ARBA" id="ARBA00009320"/>
    </source>
</evidence>
<keyword evidence="4" id="KW-0808">Transferase</keyword>
<sequence length="388" mass="42829">MCSAPLDASRLRTDAPYTPKPVPDIASADLAALKSATDRMIQVNWTAAQGWADPEVVPYGPLALLPTASALQYATECFEGMKVYRGHDGRLRLFRPMYNCERMYNSAKRVTLPTFEPEQLLQLIRKICALEAPKWLPPSQAGSALYIRPTLIATDSSLGFKVPDEACLCIFLIYWPTPQQATPALNGAEPKGMRLITSSEDAVRAWPGGTGAAKIGGNYGLALQEHARAKEGGYDQVLWLYGPDRQITEAGSTNVFIMWKTQSGRLEILTSPLDERSLILAGNTRRSVIELARDMFVEKNIGGFEACDVVERVFTMAEIEKANLDGRLVGMFAVGTAFWIQEVGKITHEERDIHVPTNRVPHVGALRQKVSDIVYGVCQSEWADLITE</sequence>
<dbReference type="InterPro" id="IPR043132">
    <property type="entry name" value="BCAT-like_C"/>
</dbReference>
<dbReference type="InterPro" id="IPR043131">
    <property type="entry name" value="BCAT-like_N"/>
</dbReference>
<keyword evidence="5" id="KW-0663">Pyridoxal phosphate</keyword>
<gene>
    <name evidence="7" type="ORF">CBYS24578_00018720</name>
</gene>
<dbReference type="PANTHER" id="PTHR11825">
    <property type="entry name" value="SUBGROUP IIII AMINOTRANSFERASE"/>
    <property type="match status" value="1"/>
</dbReference>
<keyword evidence="3" id="KW-0032">Aminotransferase</keyword>
<reference evidence="8" key="1">
    <citation type="submission" date="2019-06" db="EMBL/GenBank/DDBJ databases">
        <authorList>
            <person name="Broberg M."/>
        </authorList>
    </citation>
    <scope>NUCLEOTIDE SEQUENCE [LARGE SCALE GENOMIC DNA]</scope>
</reference>
<dbReference type="PANTHER" id="PTHR11825:SF69">
    <property type="entry name" value="BRANCHED-CHAIN-AMINO-ACID AMINOTRANSFERASE"/>
    <property type="match status" value="1"/>
</dbReference>
<dbReference type="InterPro" id="IPR005786">
    <property type="entry name" value="B_amino_transII"/>
</dbReference>
<evidence type="ECO:0000256" key="5">
    <source>
        <dbReference type="ARBA" id="ARBA00022898"/>
    </source>
</evidence>
<evidence type="ECO:0000256" key="4">
    <source>
        <dbReference type="ARBA" id="ARBA00022679"/>
    </source>
</evidence>
<keyword evidence="8" id="KW-1185">Reference proteome</keyword>
<proteinExistence type="inferred from homology"/>
<dbReference type="AlphaFoldDB" id="A0A9N9Y2T1"/>
<reference evidence="7 8" key="2">
    <citation type="submission" date="2021-10" db="EMBL/GenBank/DDBJ databases">
        <authorList>
            <person name="Piombo E."/>
        </authorList>
    </citation>
    <scope>NUCLEOTIDE SEQUENCE [LARGE SCALE GENOMIC DNA]</scope>
</reference>
<feature type="modified residue" description="N6-(pyridoxal phosphate)lysine" evidence="6">
    <location>
        <position position="214"/>
    </location>
</feature>
<name>A0A9N9Y2T1_9HYPO</name>
<evidence type="ECO:0000256" key="3">
    <source>
        <dbReference type="ARBA" id="ARBA00022576"/>
    </source>
</evidence>
<dbReference type="EMBL" id="CABFNO020001396">
    <property type="protein sequence ID" value="CAG9985794.1"/>
    <property type="molecule type" value="Genomic_DNA"/>
</dbReference>